<feature type="region of interest" description="Disordered" evidence="1">
    <location>
        <begin position="452"/>
        <end position="492"/>
    </location>
</feature>
<organism evidence="2 3">
    <name type="scientific">Theileria orientalis</name>
    <dbReference type="NCBI Taxonomy" id="68886"/>
    <lineage>
        <taxon>Eukaryota</taxon>
        <taxon>Sar</taxon>
        <taxon>Alveolata</taxon>
        <taxon>Apicomplexa</taxon>
        <taxon>Aconoidasida</taxon>
        <taxon>Piroplasmida</taxon>
        <taxon>Theileriidae</taxon>
        <taxon>Theileria</taxon>
    </lineage>
</organism>
<dbReference type="AlphaFoldDB" id="A0A976MA34"/>
<evidence type="ECO:0000313" key="2">
    <source>
        <dbReference type="EMBL" id="UKK00465.2"/>
    </source>
</evidence>
<accession>A0A976MA34</accession>
<feature type="compositionally biased region" description="Basic and acidic residues" evidence="1">
    <location>
        <begin position="523"/>
        <end position="532"/>
    </location>
</feature>
<name>A0A976MA34_THEOR</name>
<feature type="compositionally biased region" description="Polar residues" evidence="1">
    <location>
        <begin position="742"/>
        <end position="751"/>
    </location>
</feature>
<evidence type="ECO:0000256" key="1">
    <source>
        <dbReference type="SAM" id="MobiDB-lite"/>
    </source>
</evidence>
<feature type="compositionally biased region" description="Basic and acidic residues" evidence="1">
    <location>
        <begin position="185"/>
        <end position="206"/>
    </location>
</feature>
<feature type="region of interest" description="Disordered" evidence="1">
    <location>
        <begin position="1"/>
        <end position="33"/>
    </location>
</feature>
<sequence length="768" mass="79752">MEYRRIRSSNSDKTATTFKRSSESVTYTRDDRNDADQFEAKDTYLFKKVLNEGQFIWEATGNNYAKKLLVRKDEKGDPKLTVYYHQPIAAPAAFKNNQRYDNAAQKYQPGSLDALPYGPYPYSLGQPYTYGAQVPGGLGELTRTPVITASTPVVVVPRRRGSRLRVSDLQIGKKIISHSASDDGSGEKSPTEDGKSKGETKPRDKDADDDDIEVVEELMSPEESKGAEHGDKGGDKSGSNLPDSYVTGQGSRDATDHSEPRGDKREPRVSVDSLDSSKVDNVVLKDLMDLVKALKTDVDLIKETLKNRDFDTPKLSGMATNKQPSVPALVKEFSATGDSSSVKMYAFSPEDEGATGADGSQYGNKIVLTVGDHSNVYILDGNSNTMSVSTAKQEIDDDDEDEEGGKEGSKVENVYVNKSVPGALGTLTGTIPPHSNLFIGGQGMATPVVMPGIQHIPAHPPKTTTKGESTDDSPEDLTPPPASVPVSVPTPVSSAMPAAVTTAVPSAMSSAVPAPTSAGPIPKKKDLDADRSENDDEDLKVTNIYGTAPSPASTDDDSKPKSAPPTGGAMAAPAAGTPSPIAQPAPVDQAPMAPPSMGPIGAGLPMPPTGTPLAPPMPGPAGMAAPIPITPDGATLSPPPPIPMSLDPSGVPIPAPPIVPGAPFPRMPIPPEGQPVMPMPAFGMPITTGMAAIPPMTPGAPITGAMPPPRAPIVPPPGMAAPIPVSAGPMGAPAFGAPITSAPETGLSSEGSAPAPLVPGGPTPSEEE</sequence>
<feature type="compositionally biased region" description="Basic and acidic residues" evidence="1">
    <location>
        <begin position="222"/>
        <end position="235"/>
    </location>
</feature>
<feature type="compositionally biased region" description="Basic and acidic residues" evidence="1">
    <location>
        <begin position="253"/>
        <end position="269"/>
    </location>
</feature>
<feature type="compositionally biased region" description="Low complexity" evidence="1">
    <location>
        <begin position="509"/>
        <end position="518"/>
    </location>
</feature>
<feature type="compositionally biased region" description="Polar residues" evidence="1">
    <location>
        <begin position="237"/>
        <end position="252"/>
    </location>
</feature>
<reference evidence="2" key="1">
    <citation type="submission" date="2022-07" db="EMBL/GenBank/DDBJ databases">
        <title>Evaluation of T. orientalis genome assembly methods using nanopore sequencing and analysis of variation between genomes.</title>
        <authorList>
            <person name="Yam J."/>
            <person name="Micallef M.L."/>
            <person name="Liu M."/>
            <person name="Djordjevic S.P."/>
            <person name="Bogema D.R."/>
            <person name="Jenkins C."/>
        </authorList>
    </citation>
    <scope>NUCLEOTIDE SEQUENCE</scope>
    <source>
        <strain evidence="2">Goon Nure</strain>
    </source>
</reference>
<feature type="compositionally biased region" description="Polar residues" evidence="1">
    <location>
        <begin position="8"/>
        <end position="27"/>
    </location>
</feature>
<evidence type="ECO:0000313" key="3">
    <source>
        <dbReference type="Proteomes" id="UP000244811"/>
    </source>
</evidence>
<feature type="region of interest" description="Disordered" evidence="1">
    <location>
        <begin position="509"/>
        <end position="604"/>
    </location>
</feature>
<proteinExistence type="predicted"/>
<dbReference type="EMBL" id="CP056069">
    <property type="protein sequence ID" value="UKK00465.2"/>
    <property type="molecule type" value="Genomic_DNA"/>
</dbReference>
<dbReference type="PRINTS" id="PR01217">
    <property type="entry name" value="PRICHEXTENSN"/>
</dbReference>
<feature type="compositionally biased region" description="Acidic residues" evidence="1">
    <location>
        <begin position="395"/>
        <end position="404"/>
    </location>
</feature>
<feature type="region of interest" description="Disordered" evidence="1">
    <location>
        <begin position="175"/>
        <end position="273"/>
    </location>
</feature>
<feature type="compositionally biased region" description="Low complexity" evidence="1">
    <location>
        <begin position="564"/>
        <end position="580"/>
    </location>
</feature>
<dbReference type="Proteomes" id="UP000244811">
    <property type="component" value="Chromosome 1"/>
</dbReference>
<feature type="compositionally biased region" description="Acidic residues" evidence="1">
    <location>
        <begin position="207"/>
        <end position="220"/>
    </location>
</feature>
<feature type="region of interest" description="Disordered" evidence="1">
    <location>
        <begin position="388"/>
        <end position="412"/>
    </location>
</feature>
<feature type="region of interest" description="Disordered" evidence="1">
    <location>
        <begin position="736"/>
        <end position="768"/>
    </location>
</feature>
<gene>
    <name evidence="2" type="ORF">MACK_000538</name>
</gene>
<protein>
    <submittedName>
        <fullName evidence="2">Uncharacterized protein</fullName>
    </submittedName>
</protein>